<evidence type="ECO:0000256" key="3">
    <source>
        <dbReference type="ARBA" id="ARBA00012438"/>
    </source>
</evidence>
<dbReference type="CDD" id="cd00082">
    <property type="entry name" value="HisKA"/>
    <property type="match status" value="1"/>
</dbReference>
<protein>
    <recommendedName>
        <fullName evidence="3">histidine kinase</fullName>
        <ecNumber evidence="3">2.7.13.3</ecNumber>
    </recommendedName>
</protein>
<keyword evidence="6" id="KW-0597">Phosphoprotein</keyword>
<dbReference type="GO" id="GO:0000155">
    <property type="term" value="F:phosphorelay sensor kinase activity"/>
    <property type="evidence" value="ECO:0007669"/>
    <property type="project" value="InterPro"/>
</dbReference>
<dbReference type="CDD" id="cd00075">
    <property type="entry name" value="HATPase"/>
    <property type="match status" value="1"/>
</dbReference>
<name>A0AAP2CLL0_9RHOB</name>
<dbReference type="AlphaFoldDB" id="A0AAP2CLL0"/>
<evidence type="ECO:0000256" key="1">
    <source>
        <dbReference type="ARBA" id="ARBA00000085"/>
    </source>
</evidence>
<dbReference type="PANTHER" id="PTHR44936:SF5">
    <property type="entry name" value="SENSOR HISTIDINE KINASE ENVZ"/>
    <property type="match status" value="1"/>
</dbReference>
<dbReference type="EC" id="2.7.13.3" evidence="3"/>
<feature type="transmembrane region" description="Helical" evidence="15">
    <location>
        <begin position="161"/>
        <end position="180"/>
    </location>
</feature>
<reference evidence="18 19" key="1">
    <citation type="journal article" date="2021" name="Arch. Microbiol.">
        <title>Harenicola maris gen. nov., sp. nov. isolated from the Sea of Japan shallow sediments.</title>
        <authorList>
            <person name="Romanenko L.A."/>
            <person name="Kurilenko V.V."/>
            <person name="Chernysheva N.Y."/>
            <person name="Tekutyeva L.A."/>
            <person name="Velansky P.V."/>
            <person name="Svetashev V.I."/>
            <person name="Isaeva M.P."/>
        </authorList>
    </citation>
    <scope>NUCLEOTIDE SEQUENCE [LARGE SCALE GENOMIC DNA]</scope>
    <source>
        <strain evidence="18 19">KMM 3653</strain>
    </source>
</reference>
<dbReference type="InterPro" id="IPR036097">
    <property type="entry name" value="HisK_dim/P_sf"/>
</dbReference>
<dbReference type="Pfam" id="PF00512">
    <property type="entry name" value="HisKA"/>
    <property type="match status" value="1"/>
</dbReference>
<evidence type="ECO:0000313" key="19">
    <source>
        <dbReference type="Proteomes" id="UP001315686"/>
    </source>
</evidence>
<dbReference type="SUPFAM" id="SSF47384">
    <property type="entry name" value="Homodimeric domain of signal transducing histidine kinase"/>
    <property type="match status" value="1"/>
</dbReference>
<keyword evidence="8 15" id="KW-0812">Transmembrane</keyword>
<keyword evidence="4" id="KW-1003">Cell membrane</keyword>
<dbReference type="InterPro" id="IPR003594">
    <property type="entry name" value="HATPase_dom"/>
</dbReference>
<dbReference type="InterPro" id="IPR036890">
    <property type="entry name" value="HATPase_C_sf"/>
</dbReference>
<evidence type="ECO:0000259" key="16">
    <source>
        <dbReference type="PROSITE" id="PS50109"/>
    </source>
</evidence>
<evidence type="ECO:0000256" key="10">
    <source>
        <dbReference type="ARBA" id="ARBA00022777"/>
    </source>
</evidence>
<dbReference type="InterPro" id="IPR003661">
    <property type="entry name" value="HisK_dim/P_dom"/>
</dbReference>
<dbReference type="InterPro" id="IPR005467">
    <property type="entry name" value="His_kinase_dom"/>
</dbReference>
<dbReference type="EMBL" id="JADQAZ010000001">
    <property type="protein sequence ID" value="MBT0956544.1"/>
    <property type="molecule type" value="Genomic_DNA"/>
</dbReference>
<dbReference type="PANTHER" id="PTHR44936">
    <property type="entry name" value="SENSOR PROTEIN CREC"/>
    <property type="match status" value="1"/>
</dbReference>
<evidence type="ECO:0000256" key="9">
    <source>
        <dbReference type="ARBA" id="ARBA00022741"/>
    </source>
</evidence>
<dbReference type="Gene3D" id="1.10.287.130">
    <property type="match status" value="1"/>
</dbReference>
<evidence type="ECO:0000256" key="7">
    <source>
        <dbReference type="ARBA" id="ARBA00022679"/>
    </source>
</evidence>
<dbReference type="GO" id="GO:0005886">
    <property type="term" value="C:plasma membrane"/>
    <property type="evidence" value="ECO:0007669"/>
    <property type="project" value="UniProtKB-SubCell"/>
</dbReference>
<evidence type="ECO:0000259" key="17">
    <source>
        <dbReference type="PROSITE" id="PS50885"/>
    </source>
</evidence>
<dbReference type="PRINTS" id="PR00344">
    <property type="entry name" value="BCTRLSENSOR"/>
</dbReference>
<dbReference type="InterPro" id="IPR003660">
    <property type="entry name" value="HAMP_dom"/>
</dbReference>
<evidence type="ECO:0000256" key="8">
    <source>
        <dbReference type="ARBA" id="ARBA00022692"/>
    </source>
</evidence>
<comment type="caution">
    <text evidence="18">The sequence shown here is derived from an EMBL/GenBank/DDBJ whole genome shotgun (WGS) entry which is preliminary data.</text>
</comment>
<keyword evidence="12 15" id="KW-1133">Transmembrane helix</keyword>
<dbReference type="Pfam" id="PF02518">
    <property type="entry name" value="HATPase_c"/>
    <property type="match status" value="1"/>
</dbReference>
<keyword evidence="9" id="KW-0547">Nucleotide-binding</keyword>
<keyword evidence="5" id="KW-0997">Cell inner membrane</keyword>
<comment type="catalytic activity">
    <reaction evidence="1">
        <text>ATP + protein L-histidine = ADP + protein N-phospho-L-histidine.</text>
        <dbReference type="EC" id="2.7.13.3"/>
    </reaction>
</comment>
<feature type="domain" description="HAMP" evidence="17">
    <location>
        <begin position="181"/>
        <end position="232"/>
    </location>
</feature>
<dbReference type="InterPro" id="IPR050980">
    <property type="entry name" value="2C_sensor_his_kinase"/>
</dbReference>
<keyword evidence="11 18" id="KW-0067">ATP-binding</keyword>
<evidence type="ECO:0000256" key="4">
    <source>
        <dbReference type="ARBA" id="ARBA00022475"/>
    </source>
</evidence>
<evidence type="ECO:0000256" key="6">
    <source>
        <dbReference type="ARBA" id="ARBA00022553"/>
    </source>
</evidence>
<proteinExistence type="predicted"/>
<evidence type="ECO:0000313" key="18">
    <source>
        <dbReference type="EMBL" id="MBT0956544.1"/>
    </source>
</evidence>
<accession>A0AAP2CLL0</accession>
<sequence length="442" mass="48228">MDASWLKQYMPRGLYGRAALILLLPVVAMQLVVAVVFIQRHFNDVTRQMTGTLVQELTLIAAQVEAAPDADSALAQTAEATATLGFDVTLPAEPMRGYLRYFYDLSGKTVFAELRRKLPAVQSVHLTESSRRVAVQMETLHGPMTLRFDRRKVSAANPHQLLVLMLVIGLVMSAIAFIYLRNQLRPITRLATAAEGFGKGRMVPYRPSGALEVRAAGNAFLDMRARIERQTQQRTLMLSGVSHDLRTPLTRLKLGLSMLDGGDTADKAELAHDLEEMEAMLDAFLDFARGEGVGDPEPTNPAELANLAVSKARRIGDVTLHLGAGTEETLVPLRPLAVERALGNLISNALRYAGRAAVTVDLTDRTLRFWVEDDGPGIPADKREEALRPFTRLDEARNQNKGSGVGLGLSIALDVARSHGGMLRLGQSADLGGLKVELVLPR</sequence>
<keyword evidence="7" id="KW-0808">Transferase</keyword>
<keyword evidence="13" id="KW-0902">Two-component regulatory system</keyword>
<dbReference type="PROSITE" id="PS50109">
    <property type="entry name" value="HIS_KIN"/>
    <property type="match status" value="1"/>
</dbReference>
<dbReference type="SMART" id="SM00388">
    <property type="entry name" value="HisKA"/>
    <property type="match status" value="1"/>
</dbReference>
<evidence type="ECO:0000256" key="11">
    <source>
        <dbReference type="ARBA" id="ARBA00022840"/>
    </source>
</evidence>
<organism evidence="18 19">
    <name type="scientific">Harenicola maris</name>
    <dbReference type="NCBI Taxonomy" id="2841044"/>
    <lineage>
        <taxon>Bacteria</taxon>
        <taxon>Pseudomonadati</taxon>
        <taxon>Pseudomonadota</taxon>
        <taxon>Alphaproteobacteria</taxon>
        <taxon>Rhodobacterales</taxon>
        <taxon>Paracoccaceae</taxon>
        <taxon>Harenicola</taxon>
    </lineage>
</organism>
<evidence type="ECO:0000256" key="5">
    <source>
        <dbReference type="ARBA" id="ARBA00022519"/>
    </source>
</evidence>
<dbReference type="GO" id="GO:0005524">
    <property type="term" value="F:ATP binding"/>
    <property type="evidence" value="ECO:0007669"/>
    <property type="project" value="UniProtKB-KW"/>
</dbReference>
<comment type="subcellular location">
    <subcellularLocation>
        <location evidence="2">Cell inner membrane</location>
        <topology evidence="2">Multi-pass membrane protein</topology>
    </subcellularLocation>
</comment>
<dbReference type="RefSeq" id="WP_327792743.1">
    <property type="nucleotide sequence ID" value="NZ_JADQAZ010000001.1"/>
</dbReference>
<feature type="transmembrane region" description="Helical" evidence="15">
    <location>
        <begin position="14"/>
        <end position="38"/>
    </location>
</feature>
<evidence type="ECO:0000256" key="15">
    <source>
        <dbReference type="SAM" id="Phobius"/>
    </source>
</evidence>
<dbReference type="SMART" id="SM00387">
    <property type="entry name" value="HATPase_c"/>
    <property type="match status" value="1"/>
</dbReference>
<evidence type="ECO:0000256" key="14">
    <source>
        <dbReference type="ARBA" id="ARBA00023136"/>
    </source>
</evidence>
<feature type="domain" description="Histidine kinase" evidence="16">
    <location>
        <begin position="240"/>
        <end position="442"/>
    </location>
</feature>
<keyword evidence="19" id="KW-1185">Reference proteome</keyword>
<evidence type="ECO:0000256" key="13">
    <source>
        <dbReference type="ARBA" id="ARBA00023012"/>
    </source>
</evidence>
<dbReference type="InterPro" id="IPR004358">
    <property type="entry name" value="Sig_transdc_His_kin-like_C"/>
</dbReference>
<dbReference type="Gene3D" id="3.30.565.10">
    <property type="entry name" value="Histidine kinase-like ATPase, C-terminal domain"/>
    <property type="match status" value="1"/>
</dbReference>
<keyword evidence="10" id="KW-0418">Kinase</keyword>
<gene>
    <name evidence="18" type="ORF">IV417_04035</name>
</gene>
<evidence type="ECO:0000256" key="12">
    <source>
        <dbReference type="ARBA" id="ARBA00022989"/>
    </source>
</evidence>
<evidence type="ECO:0000256" key="2">
    <source>
        <dbReference type="ARBA" id="ARBA00004429"/>
    </source>
</evidence>
<dbReference type="Proteomes" id="UP001315686">
    <property type="component" value="Unassembled WGS sequence"/>
</dbReference>
<keyword evidence="14 15" id="KW-0472">Membrane</keyword>
<dbReference type="SUPFAM" id="SSF55874">
    <property type="entry name" value="ATPase domain of HSP90 chaperone/DNA topoisomerase II/histidine kinase"/>
    <property type="match status" value="1"/>
</dbReference>
<dbReference type="PROSITE" id="PS50885">
    <property type="entry name" value="HAMP"/>
    <property type="match status" value="1"/>
</dbReference>